<dbReference type="AlphaFoldDB" id="A0A562E1W0"/>
<reference evidence="2 3" key="1">
    <citation type="submission" date="2019-07" db="EMBL/GenBank/DDBJ databases">
        <title>Genome sequencing of lignin-degrading bacterial isolates.</title>
        <authorList>
            <person name="Gladden J."/>
        </authorList>
    </citation>
    <scope>NUCLEOTIDE SEQUENCE [LARGE SCALE GENOMIC DNA]</scope>
    <source>
        <strain evidence="2 3">J45</strain>
    </source>
</reference>
<evidence type="ECO:0000313" key="3">
    <source>
        <dbReference type="Proteomes" id="UP000317573"/>
    </source>
</evidence>
<proteinExistence type="predicted"/>
<comment type="caution">
    <text evidence="2">The sequence shown here is derived from an EMBL/GenBank/DDBJ whole genome shotgun (WGS) entry which is preliminary data.</text>
</comment>
<accession>A0A562E1W0</accession>
<sequence length="139" mass="15280">MFPPVVTACTVTGVANAVAMAYTLVRSRLGDVLTRSNLYVDPDDLRAAAHDLRDLADQADGARRYADRWLTPPETGGLIYFDVVERVHTARARLTALYDELGVAIDRAATAMTESARTYEDTELGTSAQFERTDPDIGW</sequence>
<evidence type="ECO:0000256" key="1">
    <source>
        <dbReference type="SAM" id="MobiDB-lite"/>
    </source>
</evidence>
<organism evidence="2 3">
    <name type="scientific">Rhodococcus rhodochrous J45</name>
    <dbReference type="NCBI Taxonomy" id="935266"/>
    <lineage>
        <taxon>Bacteria</taxon>
        <taxon>Bacillati</taxon>
        <taxon>Actinomycetota</taxon>
        <taxon>Actinomycetes</taxon>
        <taxon>Mycobacteriales</taxon>
        <taxon>Nocardiaceae</taxon>
        <taxon>Rhodococcus</taxon>
    </lineage>
</organism>
<gene>
    <name evidence="2" type="ORF">L618_000300003470</name>
</gene>
<dbReference type="EMBL" id="VLJT01000028">
    <property type="protein sequence ID" value="TWH15773.1"/>
    <property type="molecule type" value="Genomic_DNA"/>
</dbReference>
<protein>
    <submittedName>
        <fullName evidence="2">Excreted virulence factor EspC (Type VII ESX diderm)</fullName>
    </submittedName>
</protein>
<feature type="region of interest" description="Disordered" evidence="1">
    <location>
        <begin position="120"/>
        <end position="139"/>
    </location>
</feature>
<name>A0A562E1W0_RHORH</name>
<evidence type="ECO:0000313" key="2">
    <source>
        <dbReference type="EMBL" id="TWH15773.1"/>
    </source>
</evidence>
<dbReference type="Proteomes" id="UP000317573">
    <property type="component" value="Unassembled WGS sequence"/>
</dbReference>